<name>A0A0N4WMN5_HAEPC</name>
<sequence length="133" mass="15004">MLSTPRTIVKQKLLGHLGSSLDASETIMYHVRCGNSLWTRHANQLRPRDSQPVVNQLLHVFDTIPLYREADAIRDQPKPVNGTTSTPLNPTTPNHGDAQRSTPSSTPRLRRSLRTRHSPRRLMVDAKKNSYSS</sequence>
<gene>
    <name evidence="2" type="ORF">HPLM_LOCUS12473</name>
</gene>
<dbReference type="Proteomes" id="UP000268014">
    <property type="component" value="Unassembled WGS sequence"/>
</dbReference>
<evidence type="ECO:0000256" key="1">
    <source>
        <dbReference type="SAM" id="MobiDB-lite"/>
    </source>
</evidence>
<evidence type="ECO:0000313" key="2">
    <source>
        <dbReference type="EMBL" id="VDO45764.1"/>
    </source>
</evidence>
<dbReference type="WBParaSite" id="HPLM_0001248101-mRNA-1">
    <property type="protein sequence ID" value="HPLM_0001248101-mRNA-1"/>
    <property type="gene ID" value="HPLM_0001248101"/>
</dbReference>
<dbReference type="EMBL" id="UZAF01017875">
    <property type="protein sequence ID" value="VDO45764.1"/>
    <property type="molecule type" value="Genomic_DNA"/>
</dbReference>
<protein>
    <submittedName>
        <fullName evidence="2 4">Uncharacterized protein</fullName>
    </submittedName>
</protein>
<reference evidence="4" key="1">
    <citation type="submission" date="2017-02" db="UniProtKB">
        <authorList>
            <consortium name="WormBaseParasite"/>
        </authorList>
    </citation>
    <scope>IDENTIFICATION</scope>
</reference>
<evidence type="ECO:0000313" key="4">
    <source>
        <dbReference type="WBParaSite" id="HPLM_0001248101-mRNA-1"/>
    </source>
</evidence>
<organism evidence="4">
    <name type="scientific">Haemonchus placei</name>
    <name type="common">Barber's pole worm</name>
    <dbReference type="NCBI Taxonomy" id="6290"/>
    <lineage>
        <taxon>Eukaryota</taxon>
        <taxon>Metazoa</taxon>
        <taxon>Ecdysozoa</taxon>
        <taxon>Nematoda</taxon>
        <taxon>Chromadorea</taxon>
        <taxon>Rhabditida</taxon>
        <taxon>Rhabditina</taxon>
        <taxon>Rhabditomorpha</taxon>
        <taxon>Strongyloidea</taxon>
        <taxon>Trichostrongylidae</taxon>
        <taxon>Haemonchus</taxon>
    </lineage>
</organism>
<keyword evidence="3" id="KW-1185">Reference proteome</keyword>
<dbReference type="AlphaFoldDB" id="A0A0N4WMN5"/>
<reference evidence="2 3" key="2">
    <citation type="submission" date="2018-11" db="EMBL/GenBank/DDBJ databases">
        <authorList>
            <consortium name="Pathogen Informatics"/>
        </authorList>
    </citation>
    <scope>NUCLEOTIDE SEQUENCE [LARGE SCALE GENOMIC DNA]</scope>
    <source>
        <strain evidence="2 3">MHpl1</strain>
    </source>
</reference>
<proteinExistence type="predicted"/>
<feature type="compositionally biased region" description="Basic and acidic residues" evidence="1">
    <location>
        <begin position="122"/>
        <end position="133"/>
    </location>
</feature>
<feature type="region of interest" description="Disordered" evidence="1">
    <location>
        <begin position="69"/>
        <end position="133"/>
    </location>
</feature>
<accession>A0A0N4WMN5</accession>
<feature type="compositionally biased region" description="Basic residues" evidence="1">
    <location>
        <begin position="108"/>
        <end position="120"/>
    </location>
</feature>
<feature type="compositionally biased region" description="Low complexity" evidence="1">
    <location>
        <begin position="81"/>
        <end position="107"/>
    </location>
</feature>
<evidence type="ECO:0000313" key="3">
    <source>
        <dbReference type="Proteomes" id="UP000268014"/>
    </source>
</evidence>